<dbReference type="Pfam" id="PF00632">
    <property type="entry name" value="HECT"/>
    <property type="match status" value="1"/>
</dbReference>
<evidence type="ECO:0000256" key="7">
    <source>
        <dbReference type="PROSITE-ProRule" id="PRU00104"/>
    </source>
</evidence>
<dbReference type="GO" id="GO:0000209">
    <property type="term" value="P:protein polyubiquitination"/>
    <property type="evidence" value="ECO:0007669"/>
    <property type="project" value="TreeGrafter"/>
</dbReference>
<dbReference type="STRING" id="946362.F2UH14"/>
<dbReference type="Proteomes" id="UP000007799">
    <property type="component" value="Unassembled WGS sequence"/>
</dbReference>
<dbReference type="PROSITE" id="PS50194">
    <property type="entry name" value="FILAMIN_REPEAT"/>
    <property type="match status" value="1"/>
</dbReference>
<dbReference type="PANTHER" id="PTHR11254">
    <property type="entry name" value="HECT DOMAIN UBIQUITIN-PROTEIN LIGASE"/>
    <property type="match status" value="1"/>
</dbReference>
<dbReference type="GeneID" id="16071889"/>
<evidence type="ECO:0000313" key="10">
    <source>
        <dbReference type="EMBL" id="EGD76413.1"/>
    </source>
</evidence>
<comment type="pathway">
    <text evidence="2">Protein modification; protein ubiquitination.</text>
</comment>
<dbReference type="Gene3D" id="3.90.1750.10">
    <property type="entry name" value="Hect, E3 ligase catalytic domains"/>
    <property type="match status" value="1"/>
</dbReference>
<dbReference type="Gene3D" id="3.30.2410.10">
    <property type="entry name" value="Hect, E3 ligase catalytic domain"/>
    <property type="match status" value="1"/>
</dbReference>
<evidence type="ECO:0000256" key="4">
    <source>
        <dbReference type="ARBA" id="ARBA00022679"/>
    </source>
</evidence>
<dbReference type="InterPro" id="IPR013783">
    <property type="entry name" value="Ig-like_fold"/>
</dbReference>
<dbReference type="Gene3D" id="3.30.2160.10">
    <property type="entry name" value="Hect, E3 ligase catalytic domain"/>
    <property type="match status" value="1"/>
</dbReference>
<dbReference type="FunCoup" id="F2UH14">
    <property type="interactions" value="866"/>
</dbReference>
<dbReference type="Gene3D" id="2.60.40.10">
    <property type="entry name" value="Immunoglobulins"/>
    <property type="match status" value="1"/>
</dbReference>
<evidence type="ECO:0000256" key="1">
    <source>
        <dbReference type="ARBA" id="ARBA00000885"/>
    </source>
</evidence>
<evidence type="ECO:0000256" key="8">
    <source>
        <dbReference type="SAM" id="Phobius"/>
    </source>
</evidence>
<evidence type="ECO:0000256" key="3">
    <source>
        <dbReference type="ARBA" id="ARBA00012485"/>
    </source>
</evidence>
<sequence>MQRSKRHLLLLTEFFGGGGASCLLCVCVCAPLLPLCARYSARRVTTQHECALVWVQRQVLQSVKAYMRQQNIGSWNALLTGDYLDVTSTTVKGVDHVKAGDVVTFRFSFFTVQGKPCEDITTAGFEPSIETPQNTSVTPVVEKKGSSIVTSFVPTVPGDYTVSATMKGHQIPTSHIVIVTSGPACLEKSTLTPERETVEIFAPFALHLSIHDAHANETVLDPDMEVHAEVTPCSPPHKPSSQYVETAVEVTGARTSITCTARECGVYEVAVHIRRRGEQHSLATRRALIVALTHKQMLQAQQRTSTTYWDAQFYRPRTKSWCKGWLYLTPRQVSVRESWAFIFTSKVFAARISASTSTHVSSSALASCAHLGSAAADLKELMELSPDVIVLDDRKQDPLVVKCPQRTVFLARYFDAVASLGLVSYEMKRDQFFRECKQKQGPPLVVRVRRLQGMEFVHHVREVTKRFGTKEWHADWKVEYAGEQGMDYGGLTRELLTDVITALASSDVGMFSPLSENREAVHIAYPWPHDKLKYYRFAGKIFGKVLFEAQRRQTLSPVRLTSALRSYVLGLHVSYHNFEADDPDLYLRKIKYIIENAVEPLDMTFTDEDEQGQEVELVSDGDNMSVTDDNKFEYLERLAQWRFVTRVDAPLQAFAEGVMKVMPEAALGLLDEQDLELMLCGVPEFQVEDLRANCRVSISCDPPSVLYVFHALASFSRGEQARFLQFVTGQAGVPAGGFANFSPRIEICALEREDCLPEAHTCFNQLVIPRYTSLETCQRCLKTAITEGFQGFALL</sequence>
<dbReference type="PANTHER" id="PTHR11254:SF340">
    <property type="entry name" value="APOPTOSIS-RESISTANT E3 UBIQUITIN PROTEIN LIGASE 1"/>
    <property type="match status" value="1"/>
</dbReference>
<organism evidence="11">
    <name type="scientific">Salpingoeca rosetta (strain ATCC 50818 / BSB-021)</name>
    <dbReference type="NCBI Taxonomy" id="946362"/>
    <lineage>
        <taxon>Eukaryota</taxon>
        <taxon>Choanoflagellata</taxon>
        <taxon>Craspedida</taxon>
        <taxon>Salpingoecidae</taxon>
        <taxon>Salpingoeca</taxon>
    </lineage>
</organism>
<dbReference type="GO" id="GO:0043066">
    <property type="term" value="P:negative regulation of apoptotic process"/>
    <property type="evidence" value="ECO:0007669"/>
    <property type="project" value="TreeGrafter"/>
</dbReference>
<keyword evidence="8" id="KW-0472">Membrane</keyword>
<name>F2UH14_SALR5</name>
<keyword evidence="4" id="KW-0808">Transferase</keyword>
<feature type="domain" description="HECT" evidence="9">
    <location>
        <begin position="477"/>
        <end position="795"/>
    </location>
</feature>
<protein>
    <recommendedName>
        <fullName evidence="3">HECT-type E3 ubiquitin transferase</fullName>
        <ecNumber evidence="3">2.3.2.26</ecNumber>
    </recommendedName>
</protein>
<comment type="catalytic activity">
    <reaction evidence="1">
        <text>S-ubiquitinyl-[E2 ubiquitin-conjugating enzyme]-L-cysteine + [acceptor protein]-L-lysine = [E2 ubiquitin-conjugating enzyme]-L-cysteine + N(6)-ubiquitinyl-[acceptor protein]-L-lysine.</text>
        <dbReference type="EC" id="2.3.2.26"/>
    </reaction>
</comment>
<dbReference type="SUPFAM" id="SSF56204">
    <property type="entry name" value="Hect, E3 ligase catalytic domain"/>
    <property type="match status" value="1"/>
</dbReference>
<dbReference type="GO" id="GO:0006511">
    <property type="term" value="P:ubiquitin-dependent protein catabolic process"/>
    <property type="evidence" value="ECO:0007669"/>
    <property type="project" value="TreeGrafter"/>
</dbReference>
<feature type="repeat" description="Filamin" evidence="6">
    <location>
        <begin position="81"/>
        <end position="180"/>
    </location>
</feature>
<feature type="transmembrane region" description="Helical" evidence="8">
    <location>
        <begin position="7"/>
        <end position="33"/>
    </location>
</feature>
<evidence type="ECO:0000256" key="2">
    <source>
        <dbReference type="ARBA" id="ARBA00004906"/>
    </source>
</evidence>
<dbReference type="InterPro" id="IPR014756">
    <property type="entry name" value="Ig_E-set"/>
</dbReference>
<keyword evidence="8" id="KW-0812">Transmembrane</keyword>
<dbReference type="GO" id="GO:0061630">
    <property type="term" value="F:ubiquitin protein ligase activity"/>
    <property type="evidence" value="ECO:0007669"/>
    <property type="project" value="UniProtKB-EC"/>
</dbReference>
<dbReference type="Pfam" id="PF00630">
    <property type="entry name" value="Filamin"/>
    <property type="match status" value="1"/>
</dbReference>
<dbReference type="PROSITE" id="PS50237">
    <property type="entry name" value="HECT"/>
    <property type="match status" value="1"/>
</dbReference>
<proteinExistence type="predicted"/>
<evidence type="ECO:0000256" key="6">
    <source>
        <dbReference type="PROSITE-ProRule" id="PRU00087"/>
    </source>
</evidence>
<dbReference type="KEGG" id="sre:PTSG_07532"/>
<evidence type="ECO:0000259" key="9">
    <source>
        <dbReference type="PROSITE" id="PS50237"/>
    </source>
</evidence>
<dbReference type="SUPFAM" id="SSF81296">
    <property type="entry name" value="E set domains"/>
    <property type="match status" value="1"/>
</dbReference>
<dbReference type="SMART" id="SM00119">
    <property type="entry name" value="HECTc"/>
    <property type="match status" value="1"/>
</dbReference>
<dbReference type="AlphaFoldDB" id="F2UH14"/>
<dbReference type="InterPro" id="IPR017868">
    <property type="entry name" value="Filamin/ABP280_repeat-like"/>
</dbReference>
<evidence type="ECO:0000313" key="11">
    <source>
        <dbReference type="Proteomes" id="UP000007799"/>
    </source>
</evidence>
<keyword evidence="5 7" id="KW-0833">Ubl conjugation pathway</keyword>
<dbReference type="InterPro" id="IPR050409">
    <property type="entry name" value="E3_ubiq-protein_ligase"/>
</dbReference>
<evidence type="ECO:0000256" key="5">
    <source>
        <dbReference type="ARBA" id="ARBA00022786"/>
    </source>
</evidence>
<accession>F2UH14</accession>
<dbReference type="GO" id="GO:0005829">
    <property type="term" value="C:cytosol"/>
    <property type="evidence" value="ECO:0007669"/>
    <property type="project" value="TreeGrafter"/>
</dbReference>
<dbReference type="RefSeq" id="XP_004991328.1">
    <property type="nucleotide sequence ID" value="XM_004991271.1"/>
</dbReference>
<reference evidence="10" key="1">
    <citation type="submission" date="2009-08" db="EMBL/GenBank/DDBJ databases">
        <title>Annotation of Salpingoeca rosetta.</title>
        <authorList>
            <consortium name="The Broad Institute Genome Sequencing Platform"/>
            <person name="Russ C."/>
            <person name="Cuomo C."/>
            <person name="Burger G."/>
            <person name="Gray M.W."/>
            <person name="Holland P.W.H."/>
            <person name="King N."/>
            <person name="Lang F.B.F."/>
            <person name="Roger A.J."/>
            <person name="Ruiz-Trillo I."/>
            <person name="Young S.K."/>
            <person name="Zeng Q."/>
            <person name="Gargeya S."/>
            <person name="Alvarado L."/>
            <person name="Berlin A."/>
            <person name="Chapman S.B."/>
            <person name="Chen Z."/>
            <person name="Freedman E."/>
            <person name="Gellesch M."/>
            <person name="Goldberg J."/>
            <person name="Griggs A."/>
            <person name="Gujja S."/>
            <person name="Heilman E."/>
            <person name="Heiman D."/>
            <person name="Howarth C."/>
            <person name="Mehta T."/>
            <person name="Neiman D."/>
            <person name="Pearson M."/>
            <person name="Roberts A."/>
            <person name="Saif S."/>
            <person name="Shea T."/>
            <person name="Shenoy N."/>
            <person name="Sisk P."/>
            <person name="Stolte C."/>
            <person name="Sykes S."/>
            <person name="White J."/>
            <person name="Yandava C."/>
            <person name="Haas B."/>
            <person name="Nusbaum C."/>
            <person name="Birren B."/>
        </authorList>
    </citation>
    <scope>NUCLEOTIDE SEQUENCE [LARGE SCALE GENOMIC DNA]</scope>
    <source>
        <strain evidence="10">ATCC 50818</strain>
    </source>
</reference>
<keyword evidence="11" id="KW-1185">Reference proteome</keyword>
<dbReference type="eggNOG" id="KOG0939">
    <property type="taxonomic scope" value="Eukaryota"/>
</dbReference>
<gene>
    <name evidence="10" type="ORF">PTSG_07532</name>
</gene>
<dbReference type="InParanoid" id="F2UH14"/>
<dbReference type="EC" id="2.3.2.26" evidence="3"/>
<dbReference type="OrthoDB" id="6057829at2759"/>
<keyword evidence="8" id="KW-1133">Transmembrane helix</keyword>
<dbReference type="InterPro" id="IPR000569">
    <property type="entry name" value="HECT_dom"/>
</dbReference>
<dbReference type="EMBL" id="GL832974">
    <property type="protein sequence ID" value="EGD76413.1"/>
    <property type="molecule type" value="Genomic_DNA"/>
</dbReference>
<feature type="active site" description="Glycyl thioester intermediate" evidence="7">
    <location>
        <position position="762"/>
    </location>
</feature>
<dbReference type="InterPro" id="IPR035983">
    <property type="entry name" value="Hect_E3_ubiquitin_ligase"/>
</dbReference>